<dbReference type="Gene3D" id="3.40.50.1820">
    <property type="entry name" value="alpha/beta hydrolase"/>
    <property type="match status" value="1"/>
</dbReference>
<dbReference type="InterPro" id="IPR008886">
    <property type="entry name" value="UPF0227/Esterase_YqiA"/>
</dbReference>
<organism evidence="1 2">
    <name type="scientific">Mariprofundus ferrinatatus</name>
    <dbReference type="NCBI Taxonomy" id="1921087"/>
    <lineage>
        <taxon>Bacteria</taxon>
        <taxon>Pseudomonadati</taxon>
        <taxon>Pseudomonadota</taxon>
        <taxon>Candidatius Mariprofundia</taxon>
        <taxon>Mariprofundales</taxon>
        <taxon>Mariprofundaceae</taxon>
        <taxon>Mariprofundus</taxon>
    </lineage>
</organism>
<gene>
    <name evidence="1" type="ORF">Ga0123462_1684</name>
</gene>
<protein>
    <recommendedName>
        <fullName evidence="3">Esterase</fullName>
    </recommendedName>
</protein>
<evidence type="ECO:0000313" key="2">
    <source>
        <dbReference type="Proteomes" id="UP000231637"/>
    </source>
</evidence>
<dbReference type="InterPro" id="IPR029058">
    <property type="entry name" value="AB_hydrolase_fold"/>
</dbReference>
<evidence type="ECO:0008006" key="3">
    <source>
        <dbReference type="Google" id="ProtNLM"/>
    </source>
</evidence>
<dbReference type="Proteomes" id="UP000231637">
    <property type="component" value="Chromosome"/>
</dbReference>
<sequence length="188" mass="20341">MKVIYLHGFASSGESSKSNWLRDYFAGGANEFISPDLPNKPGEAALFLDGYLADFADEAVCLIGTSLGGFFAACYGGRFGWPCVLINPLADIDDLTGSAMGENTNFATGERFIMDQNDADMLTAMSEALDVGKVQSLLLLDKGDELLDYRKALARYGESSQVHLFEGGSHRFDHLPESISEIMALTSC</sequence>
<dbReference type="PANTHER" id="PTHR35602">
    <property type="entry name" value="ESTERASE YQIA-RELATED"/>
    <property type="match status" value="1"/>
</dbReference>
<dbReference type="KEGG" id="mfn:Ga0123462_1684"/>
<reference evidence="1 2" key="1">
    <citation type="submission" date="2016-12" db="EMBL/GenBank/DDBJ databases">
        <title>Isolation and genomic insights into novel planktonic Zetaproteobacteria from stratified waters of the Chesapeake Bay.</title>
        <authorList>
            <person name="McAllister S.M."/>
            <person name="Kato S."/>
            <person name="Chan C.S."/>
            <person name="Chiu B.K."/>
            <person name="Field E.K."/>
        </authorList>
    </citation>
    <scope>NUCLEOTIDE SEQUENCE [LARGE SCALE GENOMIC DNA]</scope>
    <source>
        <strain evidence="1 2">CP-8</strain>
    </source>
</reference>
<evidence type="ECO:0000313" key="1">
    <source>
        <dbReference type="EMBL" id="ATX82533.1"/>
    </source>
</evidence>
<dbReference type="SUPFAM" id="SSF53474">
    <property type="entry name" value="alpha/beta-Hydrolases"/>
    <property type="match status" value="1"/>
</dbReference>
<accession>A0A2K8L5M3</accession>
<name>A0A2K8L5M3_9PROT</name>
<dbReference type="EMBL" id="CP018800">
    <property type="protein sequence ID" value="ATX82533.1"/>
    <property type="molecule type" value="Genomic_DNA"/>
</dbReference>
<dbReference type="PANTHER" id="PTHR35602:SF3">
    <property type="entry name" value="ESTERASE YQIA"/>
    <property type="match status" value="1"/>
</dbReference>
<dbReference type="AlphaFoldDB" id="A0A2K8L5M3"/>
<keyword evidence="2" id="KW-1185">Reference proteome</keyword>
<dbReference type="OrthoDB" id="9814831at2"/>
<dbReference type="RefSeq" id="WP_100265869.1">
    <property type="nucleotide sequence ID" value="NZ_CP018800.1"/>
</dbReference>
<dbReference type="Pfam" id="PF05728">
    <property type="entry name" value="UPF0227"/>
    <property type="match status" value="1"/>
</dbReference>
<proteinExistence type="predicted"/>